<keyword evidence="2" id="KW-0678">Repressor</keyword>
<dbReference type="FunFam" id="3.30.160.60:FF:000145">
    <property type="entry name" value="Zinc finger protein 574"/>
    <property type="match status" value="1"/>
</dbReference>
<dbReference type="Pfam" id="PF00096">
    <property type="entry name" value="zf-C2H2"/>
    <property type="match status" value="1"/>
</dbReference>
<dbReference type="SUPFAM" id="SSF57667">
    <property type="entry name" value="beta-beta-alpha zinc fingers"/>
    <property type="match status" value="2"/>
</dbReference>
<dbReference type="InterPro" id="IPR036236">
    <property type="entry name" value="Znf_C2H2_sf"/>
</dbReference>
<name>A0A1G4MB67_LACFM</name>
<sequence length="411" mass="45362">MAPLKDLLNQDSTSSYLPSPSSDDERHNWSTLGRSSSGSSPSETSGSDDDSTGTLVCQWDSCGQRFSQPEILYDHLCQDHVGRKSQKNLQLNCHWGTCTAKTVKRDHITSHLRVHVPLKPFSCSTCNKKFKRPQDLKKHLKVHLEDEGIVKRKRGPKVGSKRVDKSHPRSEHVRLPSIAFDNFVTTEMSHYKPVYTPQLGERLQTLLPPPANPVSGAAAQQSISSNPMFTHGQLSGPQDIRSAVGFFSALSSDMTRRLPRLPQMSMSPSAAPVTARYPAVLQLPPIHTSMPYPVAPSSYTGAPFVSSRLDSHNRVPQFSTGDTFSVHQQSSGEAQEDSEDISALLSHLELGDNLDEEFIGTLEKVNAIKDYLICTLLEQEYSEVSSDPEQDELVAPIRASTTLSKYPTVVV</sequence>
<evidence type="ECO:0000256" key="3">
    <source>
        <dbReference type="ARBA" id="ARBA00022723"/>
    </source>
</evidence>
<keyword evidence="6" id="KW-0862">Zinc</keyword>
<keyword evidence="13" id="KW-1185">Reference proteome</keyword>
<keyword evidence="5 9" id="KW-0863">Zinc-finger</keyword>
<feature type="compositionally biased region" description="Polar residues" evidence="10">
    <location>
        <begin position="316"/>
        <end position="333"/>
    </location>
</feature>
<dbReference type="PANTHER" id="PTHR47257:SF1">
    <property type="entry name" value="PH-RESPONSE TRANSCRIPTION FACTOR PACC_RIM101"/>
    <property type="match status" value="1"/>
</dbReference>
<dbReference type="AlphaFoldDB" id="A0A1G4MB67"/>
<reference evidence="12 13" key="1">
    <citation type="submission" date="2016-03" db="EMBL/GenBank/DDBJ databases">
        <authorList>
            <person name="Devillers H."/>
        </authorList>
    </citation>
    <scope>NUCLEOTIDE SEQUENCE [LARGE SCALE GENOMIC DNA]</scope>
    <source>
        <strain evidence="12">CBS 6772</strain>
    </source>
</reference>
<comment type="subcellular location">
    <subcellularLocation>
        <location evidence="1">Nucleus</location>
    </subcellularLocation>
</comment>
<feature type="region of interest" description="Disordered" evidence="10">
    <location>
        <begin position="1"/>
        <end position="51"/>
    </location>
</feature>
<evidence type="ECO:0000256" key="6">
    <source>
        <dbReference type="ARBA" id="ARBA00022833"/>
    </source>
</evidence>
<dbReference type="GO" id="GO:0008270">
    <property type="term" value="F:zinc ion binding"/>
    <property type="evidence" value="ECO:0007669"/>
    <property type="project" value="UniProtKB-KW"/>
</dbReference>
<keyword evidence="4" id="KW-0677">Repeat</keyword>
<dbReference type="STRING" id="4955.A0A1G4MB67"/>
<proteinExistence type="inferred from homology"/>
<evidence type="ECO:0000256" key="9">
    <source>
        <dbReference type="PROSITE-ProRule" id="PRU00042"/>
    </source>
</evidence>
<dbReference type="InterPro" id="IPR050806">
    <property type="entry name" value="pacC/RIM101"/>
</dbReference>
<dbReference type="OMA" id="NCHWGSC"/>
<feature type="compositionally biased region" description="Low complexity" evidence="10">
    <location>
        <begin position="11"/>
        <end position="21"/>
    </location>
</feature>
<dbReference type="Pfam" id="PF21816">
    <property type="entry name" value="Zap1_zf1"/>
    <property type="match status" value="1"/>
</dbReference>
<organism evidence="12 13">
    <name type="scientific">Lachancea fermentati</name>
    <name type="common">Zygosaccharomyces fermentati</name>
    <dbReference type="NCBI Taxonomy" id="4955"/>
    <lineage>
        <taxon>Eukaryota</taxon>
        <taxon>Fungi</taxon>
        <taxon>Dikarya</taxon>
        <taxon>Ascomycota</taxon>
        <taxon>Saccharomycotina</taxon>
        <taxon>Saccharomycetes</taxon>
        <taxon>Saccharomycetales</taxon>
        <taxon>Saccharomycetaceae</taxon>
        <taxon>Lachancea</taxon>
    </lineage>
</organism>
<feature type="domain" description="C2H2-type" evidence="11">
    <location>
        <begin position="91"/>
        <end position="120"/>
    </location>
</feature>
<evidence type="ECO:0000256" key="8">
    <source>
        <dbReference type="ARBA" id="ARBA00038089"/>
    </source>
</evidence>
<dbReference type="SMART" id="SM00355">
    <property type="entry name" value="ZnF_C2H2"/>
    <property type="match status" value="3"/>
</dbReference>
<evidence type="ECO:0000256" key="1">
    <source>
        <dbReference type="ARBA" id="ARBA00004123"/>
    </source>
</evidence>
<evidence type="ECO:0000259" key="11">
    <source>
        <dbReference type="PROSITE" id="PS50157"/>
    </source>
</evidence>
<comment type="similarity">
    <text evidence="8">Belongs to the pacC/RIM101 family.</text>
</comment>
<evidence type="ECO:0000256" key="4">
    <source>
        <dbReference type="ARBA" id="ARBA00022737"/>
    </source>
</evidence>
<dbReference type="GO" id="GO:0045944">
    <property type="term" value="P:positive regulation of transcription by RNA polymerase II"/>
    <property type="evidence" value="ECO:0007669"/>
    <property type="project" value="TreeGrafter"/>
</dbReference>
<keyword evidence="3" id="KW-0479">Metal-binding</keyword>
<evidence type="ECO:0000256" key="7">
    <source>
        <dbReference type="ARBA" id="ARBA00023242"/>
    </source>
</evidence>
<feature type="domain" description="C2H2-type" evidence="11">
    <location>
        <begin position="121"/>
        <end position="148"/>
    </location>
</feature>
<dbReference type="PANTHER" id="PTHR47257">
    <property type="entry name" value="PH-RESPONSE TRANSCRIPTION FACTOR PACC/RIM101"/>
    <property type="match status" value="1"/>
</dbReference>
<evidence type="ECO:0000313" key="12">
    <source>
        <dbReference type="EMBL" id="SCW01099.1"/>
    </source>
</evidence>
<feature type="domain" description="C2H2-type" evidence="11">
    <location>
        <begin position="55"/>
        <end position="85"/>
    </location>
</feature>
<dbReference type="Proteomes" id="UP000190831">
    <property type="component" value="Chromosome D"/>
</dbReference>
<dbReference type="InterPro" id="IPR013087">
    <property type="entry name" value="Znf_C2H2_type"/>
</dbReference>
<dbReference type="GO" id="GO:0005634">
    <property type="term" value="C:nucleus"/>
    <property type="evidence" value="ECO:0007669"/>
    <property type="project" value="UniProtKB-SubCell"/>
</dbReference>
<feature type="compositionally biased region" description="Low complexity" evidence="10">
    <location>
        <begin position="30"/>
        <end position="45"/>
    </location>
</feature>
<dbReference type="PROSITE" id="PS00028">
    <property type="entry name" value="ZINC_FINGER_C2H2_1"/>
    <property type="match status" value="2"/>
</dbReference>
<evidence type="ECO:0000256" key="10">
    <source>
        <dbReference type="SAM" id="MobiDB-lite"/>
    </source>
</evidence>
<gene>
    <name evidence="12" type="ORF">LAFE_0D05050G</name>
</gene>
<feature type="region of interest" description="Disordered" evidence="10">
    <location>
        <begin position="316"/>
        <end position="339"/>
    </location>
</feature>
<evidence type="ECO:0000256" key="2">
    <source>
        <dbReference type="ARBA" id="ARBA00022491"/>
    </source>
</evidence>
<dbReference type="InterPro" id="IPR048420">
    <property type="entry name" value="Zap1-like_Znf1"/>
</dbReference>
<dbReference type="Gene3D" id="3.30.160.60">
    <property type="entry name" value="Classic Zinc Finger"/>
    <property type="match status" value="2"/>
</dbReference>
<dbReference type="OrthoDB" id="6155966at2759"/>
<dbReference type="PROSITE" id="PS50157">
    <property type="entry name" value="ZINC_FINGER_C2H2_2"/>
    <property type="match status" value="3"/>
</dbReference>
<dbReference type="EMBL" id="LT598492">
    <property type="protein sequence ID" value="SCW01099.1"/>
    <property type="molecule type" value="Genomic_DNA"/>
</dbReference>
<evidence type="ECO:0000256" key="5">
    <source>
        <dbReference type="ARBA" id="ARBA00022771"/>
    </source>
</evidence>
<evidence type="ECO:0000313" key="13">
    <source>
        <dbReference type="Proteomes" id="UP000190831"/>
    </source>
</evidence>
<keyword evidence="7" id="KW-0539">Nucleus</keyword>
<accession>A0A1G4MB67</accession>
<protein>
    <submittedName>
        <fullName evidence="12">LAFE_0D05050g1_1</fullName>
    </submittedName>
</protein>